<dbReference type="InterPro" id="IPR004045">
    <property type="entry name" value="Glutathione_S-Trfase_N"/>
</dbReference>
<dbReference type="InterPro" id="IPR036249">
    <property type="entry name" value="Thioredoxin-like_sf"/>
</dbReference>
<dbReference type="Pfam" id="PF02798">
    <property type="entry name" value="GST_N"/>
    <property type="match status" value="1"/>
</dbReference>
<dbReference type="InterPro" id="IPR040079">
    <property type="entry name" value="Glutathione_S-Trfase"/>
</dbReference>
<dbReference type="PANTHER" id="PTHR11571:SF252">
    <property type="entry name" value="GLUTATHIONE S-TRANSFERASE"/>
    <property type="match status" value="1"/>
</dbReference>
<dbReference type="Gene3D" id="3.40.30.10">
    <property type="entry name" value="Glutaredoxin"/>
    <property type="match status" value="1"/>
</dbReference>
<dbReference type="EMBL" id="CAJNDS010000557">
    <property type="protein sequence ID" value="CAE7218092.1"/>
    <property type="molecule type" value="Genomic_DNA"/>
</dbReference>
<dbReference type="AlphaFoldDB" id="A0A812K678"/>
<protein>
    <submittedName>
        <fullName evidence="2">GST1 protein</fullName>
    </submittedName>
</protein>
<dbReference type="SUPFAM" id="SSF47616">
    <property type="entry name" value="GST C-terminal domain-like"/>
    <property type="match status" value="1"/>
</dbReference>
<dbReference type="SFLD" id="SFLDS00019">
    <property type="entry name" value="Glutathione_Transferase_(cytos"/>
    <property type="match status" value="1"/>
</dbReference>
<keyword evidence="3" id="KW-1185">Reference proteome</keyword>
<evidence type="ECO:0000313" key="3">
    <source>
        <dbReference type="Proteomes" id="UP000604046"/>
    </source>
</evidence>
<dbReference type="SUPFAM" id="SSF52833">
    <property type="entry name" value="Thioredoxin-like"/>
    <property type="match status" value="1"/>
</dbReference>
<dbReference type="Gene3D" id="1.20.1050.10">
    <property type="match status" value="1"/>
</dbReference>
<evidence type="ECO:0000313" key="2">
    <source>
        <dbReference type="EMBL" id="CAE7218092.1"/>
    </source>
</evidence>
<organism evidence="2 3">
    <name type="scientific">Symbiodinium natans</name>
    <dbReference type="NCBI Taxonomy" id="878477"/>
    <lineage>
        <taxon>Eukaryota</taxon>
        <taxon>Sar</taxon>
        <taxon>Alveolata</taxon>
        <taxon>Dinophyceae</taxon>
        <taxon>Suessiales</taxon>
        <taxon>Symbiodiniaceae</taxon>
        <taxon>Symbiodinium</taxon>
    </lineage>
</organism>
<sequence>MPTLRLHWWDAPGRAGEPTRLALTLKGIPFEDVRHSFGNRENVEAVKVKTPFQQLPILEVDGEAVVQSNTILRYVGRLTGLLPDAPLAAARLEAIMDFMAMDVEPLALCSHLQGEEKTAARVAAAAAGSAFRKRLGQLDAAIAPLVDQELDMAQLKVFCETSTFISGFYDGFPADDTLFEGCENIKALRRKISHMDAVKSYYAGRGGFYAAFGPSGS</sequence>
<dbReference type="InterPro" id="IPR050213">
    <property type="entry name" value="GST_superfamily"/>
</dbReference>
<dbReference type="Proteomes" id="UP000604046">
    <property type="component" value="Unassembled WGS sequence"/>
</dbReference>
<feature type="domain" description="GST N-terminal" evidence="1">
    <location>
        <begin position="2"/>
        <end position="83"/>
    </location>
</feature>
<comment type="caution">
    <text evidence="2">The sequence shown here is derived from an EMBL/GenBank/DDBJ whole genome shotgun (WGS) entry which is preliminary data.</text>
</comment>
<name>A0A812K678_9DINO</name>
<gene>
    <name evidence="2" type="primary">GST1</name>
    <name evidence="2" type="ORF">SNAT2548_LOCUS7828</name>
</gene>
<dbReference type="CDD" id="cd03039">
    <property type="entry name" value="GST_N_Sigma_like"/>
    <property type="match status" value="1"/>
</dbReference>
<dbReference type="OrthoDB" id="419716at2759"/>
<dbReference type="InterPro" id="IPR036282">
    <property type="entry name" value="Glutathione-S-Trfase_C_sf"/>
</dbReference>
<dbReference type="PANTHER" id="PTHR11571">
    <property type="entry name" value="GLUTATHIONE S-TRANSFERASE"/>
    <property type="match status" value="1"/>
</dbReference>
<dbReference type="PROSITE" id="PS50404">
    <property type="entry name" value="GST_NTER"/>
    <property type="match status" value="1"/>
</dbReference>
<evidence type="ECO:0000259" key="1">
    <source>
        <dbReference type="PROSITE" id="PS50404"/>
    </source>
</evidence>
<reference evidence="2" key="1">
    <citation type="submission" date="2021-02" db="EMBL/GenBank/DDBJ databases">
        <authorList>
            <person name="Dougan E. K."/>
            <person name="Rhodes N."/>
            <person name="Thang M."/>
            <person name="Chan C."/>
        </authorList>
    </citation>
    <scope>NUCLEOTIDE SEQUENCE</scope>
</reference>
<dbReference type="GO" id="GO:0004364">
    <property type="term" value="F:glutathione transferase activity"/>
    <property type="evidence" value="ECO:0007669"/>
    <property type="project" value="TreeGrafter"/>
</dbReference>
<proteinExistence type="predicted"/>
<dbReference type="GO" id="GO:0006749">
    <property type="term" value="P:glutathione metabolic process"/>
    <property type="evidence" value="ECO:0007669"/>
    <property type="project" value="TreeGrafter"/>
</dbReference>
<accession>A0A812K678</accession>